<dbReference type="Pfam" id="PF04828">
    <property type="entry name" value="GFA"/>
    <property type="match status" value="1"/>
</dbReference>
<dbReference type="PANTHER" id="PTHR28620:SF1">
    <property type="entry name" value="CENP-V_GFA DOMAIN-CONTAINING PROTEIN"/>
    <property type="match status" value="1"/>
</dbReference>
<evidence type="ECO:0000256" key="3">
    <source>
        <dbReference type="ARBA" id="ARBA00022833"/>
    </source>
</evidence>
<dbReference type="PANTHER" id="PTHR28620">
    <property type="entry name" value="CENTROMERE PROTEIN V"/>
    <property type="match status" value="1"/>
</dbReference>
<evidence type="ECO:0000256" key="1">
    <source>
        <dbReference type="ARBA" id="ARBA00005495"/>
    </source>
</evidence>
<dbReference type="InterPro" id="IPR052355">
    <property type="entry name" value="CENP-V-like"/>
</dbReference>
<dbReference type="Proteomes" id="UP001320245">
    <property type="component" value="Unassembled WGS sequence"/>
</dbReference>
<evidence type="ECO:0000256" key="2">
    <source>
        <dbReference type="ARBA" id="ARBA00022723"/>
    </source>
</evidence>
<feature type="domain" description="CENP-V/GFA" evidence="4">
    <location>
        <begin position="15"/>
        <end position="147"/>
    </location>
</feature>
<proteinExistence type="inferred from homology"/>
<organism evidence="5 6">
    <name type="scientific">Cytospora paraplurivora</name>
    <dbReference type="NCBI Taxonomy" id="2898453"/>
    <lineage>
        <taxon>Eukaryota</taxon>
        <taxon>Fungi</taxon>
        <taxon>Dikarya</taxon>
        <taxon>Ascomycota</taxon>
        <taxon>Pezizomycotina</taxon>
        <taxon>Sordariomycetes</taxon>
        <taxon>Sordariomycetidae</taxon>
        <taxon>Diaporthales</taxon>
        <taxon>Cytosporaceae</taxon>
        <taxon>Cytospora</taxon>
    </lineage>
</organism>
<gene>
    <name evidence="5" type="ORF">SLS53_001257</name>
</gene>
<comment type="similarity">
    <text evidence="1">Belongs to the Gfa family.</text>
</comment>
<dbReference type="InterPro" id="IPR006913">
    <property type="entry name" value="CENP-V/GFA"/>
</dbReference>
<protein>
    <recommendedName>
        <fullName evidence="4">CENP-V/GFA domain-containing protein</fullName>
    </recommendedName>
</protein>
<dbReference type="AlphaFoldDB" id="A0AAN9UHB4"/>
<evidence type="ECO:0000259" key="4">
    <source>
        <dbReference type="PROSITE" id="PS51891"/>
    </source>
</evidence>
<dbReference type="PROSITE" id="PS51891">
    <property type="entry name" value="CENP_V_GFA"/>
    <property type="match status" value="1"/>
</dbReference>
<comment type="caution">
    <text evidence="5">The sequence shown here is derived from an EMBL/GenBank/DDBJ whole genome shotgun (WGS) entry which is preliminary data.</text>
</comment>
<dbReference type="EMBL" id="JAJSPL020000003">
    <property type="protein sequence ID" value="KAK7748005.1"/>
    <property type="molecule type" value="Genomic_DNA"/>
</dbReference>
<evidence type="ECO:0000313" key="5">
    <source>
        <dbReference type="EMBL" id="KAK7748005.1"/>
    </source>
</evidence>
<dbReference type="InterPro" id="IPR011057">
    <property type="entry name" value="Mss4-like_sf"/>
</dbReference>
<keyword evidence="2" id="KW-0479">Metal-binding</keyword>
<evidence type="ECO:0000313" key="6">
    <source>
        <dbReference type="Proteomes" id="UP001320245"/>
    </source>
</evidence>
<keyword evidence="6" id="KW-1185">Reference proteome</keyword>
<reference evidence="5 6" key="1">
    <citation type="journal article" date="2023" name="PLoS ONE">
        <title>Cytospora paraplurivora sp. nov. isolated from orchards with fruit tree decline syndrome in Ontario, Canada.</title>
        <authorList>
            <person name="Ilyukhin E."/>
            <person name="Nguyen H.D.T."/>
            <person name="Castle A.J."/>
            <person name="Ellouze W."/>
        </authorList>
    </citation>
    <scope>NUCLEOTIDE SEQUENCE [LARGE SCALE GENOMIC DNA]</scope>
    <source>
        <strain evidence="5 6">FDS-564</strain>
    </source>
</reference>
<dbReference type="Gene3D" id="2.170.150.70">
    <property type="match status" value="1"/>
</dbReference>
<dbReference type="GO" id="GO:0046872">
    <property type="term" value="F:metal ion binding"/>
    <property type="evidence" value="ECO:0007669"/>
    <property type="project" value="UniProtKB-KW"/>
</dbReference>
<keyword evidence="3" id="KW-0862">Zinc</keyword>
<dbReference type="SUPFAM" id="SSF51316">
    <property type="entry name" value="Mss4-like"/>
    <property type="match status" value="1"/>
</dbReference>
<dbReference type="GO" id="GO:0016846">
    <property type="term" value="F:carbon-sulfur lyase activity"/>
    <property type="evidence" value="ECO:0007669"/>
    <property type="project" value="InterPro"/>
</dbReference>
<accession>A0AAN9UHB4</accession>
<sequence>MSTETTPASKPSQVYEAGCHCGYIKFNVTLSPPLPETKPINCNCSACRRFGYLLVYPDREKVQWHGDSEARLSRYRFNTKQKDQLFCPKCGASIGIDFRDFFKPRFDGFGINVRTFNGIDLDTLEYRKLDGAQEIEPAGDLSGIWYDEGADTVTKTD</sequence>
<name>A0AAN9UHB4_9PEZI</name>